<proteinExistence type="predicted"/>
<protein>
    <submittedName>
        <fullName evidence="1">RIP homotypic interaction motif-containing protein</fullName>
    </submittedName>
</protein>
<reference evidence="1 2" key="1">
    <citation type="submission" date="2016-10" db="EMBL/GenBank/DDBJ databases">
        <authorList>
            <person name="de Groot N.N."/>
        </authorList>
    </citation>
    <scope>NUCLEOTIDE SEQUENCE [LARGE SCALE GENOMIC DNA]</scope>
    <source>
        <strain evidence="1 2">ICMP 14252</strain>
    </source>
</reference>
<accession>A0A1H3J4D1</accession>
<evidence type="ECO:0000313" key="1">
    <source>
        <dbReference type="EMBL" id="SDY34278.1"/>
    </source>
</evidence>
<dbReference type="GeneID" id="57375318"/>
<name>A0A1H3J4D1_9PSED</name>
<dbReference type="RefSeq" id="WP_069788555.1">
    <property type="nucleotide sequence ID" value="NZ_FNOX01000003.1"/>
</dbReference>
<dbReference type="AlphaFoldDB" id="A0A1H3J4D1"/>
<evidence type="ECO:0000313" key="2">
    <source>
        <dbReference type="Proteomes" id="UP000182902"/>
    </source>
</evidence>
<sequence>MNLLLQDPGNDLVYIEHNGKRRGPYACAFSTTPLRLFQVELEITEGDKIVRKVHGQEFVYTINEFEYYSGGHSHSRFDPHYELTITKDSALPKPQPSVTTNNINIHGSTGIQIGDHNVQNLEVALKEVLTSIDNADAPKEEREEAKNKLNAFLAHPLVSAAVGATLPVALGLLS</sequence>
<gene>
    <name evidence="1" type="ORF">SAMN05216247_103443</name>
</gene>
<dbReference type="EMBL" id="FNOX01000003">
    <property type="protein sequence ID" value="SDY34278.1"/>
    <property type="molecule type" value="Genomic_DNA"/>
</dbReference>
<organism evidence="1 2">
    <name type="scientific">Pseudomonas salomonii</name>
    <dbReference type="NCBI Taxonomy" id="191391"/>
    <lineage>
        <taxon>Bacteria</taxon>
        <taxon>Pseudomonadati</taxon>
        <taxon>Pseudomonadota</taxon>
        <taxon>Gammaproteobacteria</taxon>
        <taxon>Pseudomonadales</taxon>
        <taxon>Pseudomonadaceae</taxon>
        <taxon>Pseudomonas</taxon>
    </lineage>
</organism>
<dbReference type="Proteomes" id="UP000182902">
    <property type="component" value="Unassembled WGS sequence"/>
</dbReference>